<evidence type="ECO:0000313" key="3">
    <source>
        <dbReference type="EMBL" id="SET79495.1"/>
    </source>
</evidence>
<dbReference type="SUPFAM" id="SSF50494">
    <property type="entry name" value="Trypsin-like serine proteases"/>
    <property type="match status" value="1"/>
</dbReference>
<name>A0A1I0H6W1_9ACTN</name>
<evidence type="ECO:0000256" key="2">
    <source>
        <dbReference type="SAM" id="SignalP"/>
    </source>
</evidence>
<keyword evidence="2" id="KW-0732">Signal</keyword>
<dbReference type="Gene3D" id="2.40.10.10">
    <property type="entry name" value="Trypsin-like serine proteases"/>
    <property type="match status" value="2"/>
</dbReference>
<dbReference type="InterPro" id="IPR043504">
    <property type="entry name" value="Peptidase_S1_PA_chymotrypsin"/>
</dbReference>
<dbReference type="EMBL" id="FOHX01000004">
    <property type="protein sequence ID" value="SET79495.1"/>
    <property type="molecule type" value="Genomic_DNA"/>
</dbReference>
<evidence type="ECO:0000256" key="1">
    <source>
        <dbReference type="SAM" id="MobiDB-lite"/>
    </source>
</evidence>
<reference evidence="3 4" key="1">
    <citation type="submission" date="2016-10" db="EMBL/GenBank/DDBJ databases">
        <authorList>
            <person name="de Groot N.N."/>
        </authorList>
    </citation>
    <scope>NUCLEOTIDE SEQUENCE [LARGE SCALE GENOMIC DNA]</scope>
    <source>
        <strain evidence="3 4">CGMCC 4.5598</strain>
    </source>
</reference>
<dbReference type="PANTHER" id="PTHR43019:SF23">
    <property type="entry name" value="PROTEASE DO-LIKE 5, CHLOROPLASTIC"/>
    <property type="match status" value="1"/>
</dbReference>
<feature type="region of interest" description="Disordered" evidence="1">
    <location>
        <begin position="233"/>
        <end position="253"/>
    </location>
</feature>
<dbReference type="RefSeq" id="WP_143082252.1">
    <property type="nucleotide sequence ID" value="NZ_FOHX01000004.1"/>
</dbReference>
<dbReference type="STRING" id="568860.SAMN05421811_104156"/>
<dbReference type="Proteomes" id="UP000199361">
    <property type="component" value="Unassembled WGS sequence"/>
</dbReference>
<gene>
    <name evidence="3" type="ORF">SAMN05421811_104156</name>
</gene>
<organism evidence="3 4">
    <name type="scientific">Nonomuraea wenchangensis</name>
    <dbReference type="NCBI Taxonomy" id="568860"/>
    <lineage>
        <taxon>Bacteria</taxon>
        <taxon>Bacillati</taxon>
        <taxon>Actinomycetota</taxon>
        <taxon>Actinomycetes</taxon>
        <taxon>Streptosporangiales</taxon>
        <taxon>Streptosporangiaceae</taxon>
        <taxon>Nonomuraea</taxon>
    </lineage>
</organism>
<feature type="signal peptide" evidence="2">
    <location>
        <begin position="1"/>
        <end position="21"/>
    </location>
</feature>
<feature type="chain" id="PRO_5039685449" evidence="2">
    <location>
        <begin position="22"/>
        <end position="253"/>
    </location>
</feature>
<sequence length="253" mass="26691">MRWFWLLAVLVLVGCSATAPAPKAAREVAVPPKAPVRVEQSVVHIEGEAPSCDVMIQGTGFVYAPQRVVTVAHVVAGVIPVSLVVTTVGGEVYEGSVVAFDPDVDVAVLYVPDLPAPPLRIARLSTFPLRLPGMSLGEARLLSHSKGAKRLVAQQIKIEGRIEGEGPNIYREHDVSRMMLTVSGHMDAGVSGAPLIVEDGTVAGMMVGAATDEPDRGYALTAEEILPVADAATDATRHVSTRKCTGDRSSRTP</sequence>
<dbReference type="PANTHER" id="PTHR43019">
    <property type="entry name" value="SERINE ENDOPROTEASE DEGS"/>
    <property type="match status" value="1"/>
</dbReference>
<keyword evidence="4" id="KW-1185">Reference proteome</keyword>
<evidence type="ECO:0000313" key="4">
    <source>
        <dbReference type="Proteomes" id="UP000199361"/>
    </source>
</evidence>
<dbReference type="OrthoDB" id="3530170at2"/>
<dbReference type="PROSITE" id="PS51257">
    <property type="entry name" value="PROKAR_LIPOPROTEIN"/>
    <property type="match status" value="1"/>
</dbReference>
<feature type="compositionally biased region" description="Basic and acidic residues" evidence="1">
    <location>
        <begin position="244"/>
        <end position="253"/>
    </location>
</feature>
<accession>A0A1I0H6W1</accession>
<dbReference type="Pfam" id="PF13365">
    <property type="entry name" value="Trypsin_2"/>
    <property type="match status" value="1"/>
</dbReference>
<dbReference type="AlphaFoldDB" id="A0A1I0H6W1"/>
<proteinExistence type="predicted"/>
<protein>
    <submittedName>
        <fullName evidence="3">Trypsin-like peptidase domain-containing protein</fullName>
    </submittedName>
</protein>
<dbReference type="InterPro" id="IPR009003">
    <property type="entry name" value="Peptidase_S1_PA"/>
</dbReference>